<organism evidence="1 2">
    <name type="scientific">Coniosporium uncinatum</name>
    <dbReference type="NCBI Taxonomy" id="93489"/>
    <lineage>
        <taxon>Eukaryota</taxon>
        <taxon>Fungi</taxon>
        <taxon>Dikarya</taxon>
        <taxon>Ascomycota</taxon>
        <taxon>Pezizomycotina</taxon>
        <taxon>Dothideomycetes</taxon>
        <taxon>Dothideomycetes incertae sedis</taxon>
        <taxon>Coniosporium</taxon>
    </lineage>
</organism>
<comment type="caution">
    <text evidence="1">The sequence shown here is derived from an EMBL/GenBank/DDBJ whole genome shotgun (WGS) entry which is preliminary data.</text>
</comment>
<proteinExistence type="predicted"/>
<name>A0ACC3DD14_9PEZI</name>
<dbReference type="EMBL" id="JAWDJW010006336">
    <property type="protein sequence ID" value="KAK3065417.1"/>
    <property type="molecule type" value="Genomic_DNA"/>
</dbReference>
<protein>
    <submittedName>
        <fullName evidence="1">Uncharacterized protein</fullName>
    </submittedName>
</protein>
<keyword evidence="2" id="KW-1185">Reference proteome</keyword>
<reference evidence="1" key="1">
    <citation type="submission" date="2024-09" db="EMBL/GenBank/DDBJ databases">
        <title>Black Yeasts Isolated from many extreme environments.</title>
        <authorList>
            <person name="Coleine C."/>
            <person name="Stajich J.E."/>
            <person name="Selbmann L."/>
        </authorList>
    </citation>
    <scope>NUCLEOTIDE SEQUENCE</scope>
    <source>
        <strain evidence="1">CCFEE 5737</strain>
    </source>
</reference>
<evidence type="ECO:0000313" key="1">
    <source>
        <dbReference type="EMBL" id="KAK3065417.1"/>
    </source>
</evidence>
<evidence type="ECO:0000313" key="2">
    <source>
        <dbReference type="Proteomes" id="UP001186974"/>
    </source>
</evidence>
<sequence length="603" mass="66490">MAVEEEDVDRKDVERDAQARKEQETVAEPADGRPITASSTNDFAAKSDDKDLHISRSNSRTSTASDFSISPAPPSSIPAEKKSFKLTRTISTKSQSPSVIPVPLSDRRGLLARFCLTPEIPNPYHYTNKTKWFITFCVAMSAAAAPIGSAIILPGLKDIALALDTTPVITNLSVALYMLAMSIFPLWWSSFSETLGRRTIFISSFALFLVWNVLSAVSSNIAMFIVMRILAGGASASVQAVGAGTIADIWESRERGRAMGIFYLGPLCGPLLAPIIGGVLTEKLGWRSTLWCMVIYGGIVFVLLVFGLPETLRARRNVKKEAEEEALEKEGVIDDAEKMAATQTQLQRVSTRQSVQVKTKKYLKMLRRFFIDPLKIILLLRFPAVALTVYYASITFGSLYFLNISIETTFGASPYYFSTIIVGLAYIPNSLGYLLASVIGGRWIDYIMKREAKKRQPDNNGNLIFRPEDRMRENAWIAGAVFPCALIWYGWSVQFGVHWIVPMIAGFFFGLGSMVVFATSTTMLTEFMPKKASNGVAVNNFVRNIFSCVGGIVADPLIRALGNGWMCTILGIVSLVSGAVVIVCLRRFGERWRVCMEKALAND</sequence>
<gene>
    <name evidence="1" type="ORF">LTS18_009260</name>
</gene>
<accession>A0ACC3DD14</accession>
<dbReference type="Proteomes" id="UP001186974">
    <property type="component" value="Unassembled WGS sequence"/>
</dbReference>